<gene>
    <name evidence="1" type="ORF">PoB_006734500</name>
</gene>
<dbReference type="EMBL" id="BLXT01007646">
    <property type="protein sequence ID" value="GFO40840.1"/>
    <property type="molecule type" value="Genomic_DNA"/>
</dbReference>
<sequence length="140" mass="16412">MKTIRQRQLQFLGQICRHKGLEYFAITEKIEGKRNRGRQRITLIERLNSRAIGKGSNNNFMRLTENRFERRTWSPMSVTDRGPKEEGADRNKNERCLANIVFFACSHDHQVRITTFAKLNIFFSTIDLVRSARADHGKPF</sequence>
<evidence type="ECO:0000313" key="2">
    <source>
        <dbReference type="Proteomes" id="UP000735302"/>
    </source>
</evidence>
<organism evidence="1 2">
    <name type="scientific">Plakobranchus ocellatus</name>
    <dbReference type="NCBI Taxonomy" id="259542"/>
    <lineage>
        <taxon>Eukaryota</taxon>
        <taxon>Metazoa</taxon>
        <taxon>Spiralia</taxon>
        <taxon>Lophotrochozoa</taxon>
        <taxon>Mollusca</taxon>
        <taxon>Gastropoda</taxon>
        <taxon>Heterobranchia</taxon>
        <taxon>Euthyneura</taxon>
        <taxon>Panpulmonata</taxon>
        <taxon>Sacoglossa</taxon>
        <taxon>Placobranchoidea</taxon>
        <taxon>Plakobranchidae</taxon>
        <taxon>Plakobranchus</taxon>
    </lineage>
</organism>
<protein>
    <submittedName>
        <fullName evidence="1">Uncharacterized protein</fullName>
    </submittedName>
</protein>
<dbReference type="Proteomes" id="UP000735302">
    <property type="component" value="Unassembled WGS sequence"/>
</dbReference>
<dbReference type="AlphaFoldDB" id="A0AAV4D9P1"/>
<keyword evidence="2" id="KW-1185">Reference proteome</keyword>
<proteinExistence type="predicted"/>
<evidence type="ECO:0000313" key="1">
    <source>
        <dbReference type="EMBL" id="GFO40840.1"/>
    </source>
</evidence>
<reference evidence="1 2" key="1">
    <citation type="journal article" date="2021" name="Elife">
        <title>Chloroplast acquisition without the gene transfer in kleptoplastic sea slugs, Plakobranchus ocellatus.</title>
        <authorList>
            <person name="Maeda T."/>
            <person name="Takahashi S."/>
            <person name="Yoshida T."/>
            <person name="Shimamura S."/>
            <person name="Takaki Y."/>
            <person name="Nagai Y."/>
            <person name="Toyoda A."/>
            <person name="Suzuki Y."/>
            <person name="Arimoto A."/>
            <person name="Ishii H."/>
            <person name="Satoh N."/>
            <person name="Nishiyama T."/>
            <person name="Hasebe M."/>
            <person name="Maruyama T."/>
            <person name="Minagawa J."/>
            <person name="Obokata J."/>
            <person name="Shigenobu S."/>
        </authorList>
    </citation>
    <scope>NUCLEOTIDE SEQUENCE [LARGE SCALE GENOMIC DNA]</scope>
</reference>
<name>A0AAV4D9P1_9GAST</name>
<comment type="caution">
    <text evidence="1">The sequence shown here is derived from an EMBL/GenBank/DDBJ whole genome shotgun (WGS) entry which is preliminary data.</text>
</comment>
<accession>A0AAV4D9P1</accession>